<evidence type="ECO:0000256" key="1">
    <source>
        <dbReference type="SAM" id="MobiDB-lite"/>
    </source>
</evidence>
<protein>
    <submittedName>
        <fullName evidence="2">Uncharacterized protein</fullName>
    </submittedName>
</protein>
<reference evidence="2" key="1">
    <citation type="submission" date="2023-02" db="EMBL/GenBank/DDBJ databases">
        <title>Identification and recombinant expression of a fungal hydrolase from Papiliotrema laurentii that hydrolyzes apple cutin and clears colloidal polyester polyurethane.</title>
        <authorList>
            <consortium name="DOE Joint Genome Institute"/>
            <person name="Roman V.A."/>
            <person name="Bojanowski C."/>
            <person name="Crable B.R."/>
            <person name="Wagner D.N."/>
            <person name="Hung C.S."/>
            <person name="Nadeau L.J."/>
            <person name="Schratz L."/>
            <person name="Haridas S."/>
            <person name="Pangilinan J."/>
            <person name="Lipzen A."/>
            <person name="Na H."/>
            <person name="Yan M."/>
            <person name="Ng V."/>
            <person name="Grigoriev I.V."/>
            <person name="Spatafora J.W."/>
            <person name="Barlow D."/>
            <person name="Biffinger J."/>
            <person name="Kelley-Loughnane N."/>
            <person name="Varaljay V.A."/>
            <person name="Crookes-Goodson W.J."/>
        </authorList>
    </citation>
    <scope>NUCLEOTIDE SEQUENCE</scope>
    <source>
        <strain evidence="2">5307AH</strain>
    </source>
</reference>
<dbReference type="EMBL" id="JAODAN010000002">
    <property type="protein sequence ID" value="KAK1926639.1"/>
    <property type="molecule type" value="Genomic_DNA"/>
</dbReference>
<evidence type="ECO:0000313" key="2">
    <source>
        <dbReference type="EMBL" id="KAK1926639.1"/>
    </source>
</evidence>
<dbReference type="AlphaFoldDB" id="A0AAD9FUQ6"/>
<evidence type="ECO:0000313" key="3">
    <source>
        <dbReference type="Proteomes" id="UP001182556"/>
    </source>
</evidence>
<feature type="region of interest" description="Disordered" evidence="1">
    <location>
        <begin position="1"/>
        <end position="87"/>
    </location>
</feature>
<feature type="region of interest" description="Disordered" evidence="1">
    <location>
        <begin position="199"/>
        <end position="219"/>
    </location>
</feature>
<comment type="caution">
    <text evidence="2">The sequence shown here is derived from an EMBL/GenBank/DDBJ whole genome shotgun (WGS) entry which is preliminary data.</text>
</comment>
<name>A0AAD9FUQ6_PAPLA</name>
<dbReference type="Proteomes" id="UP001182556">
    <property type="component" value="Unassembled WGS sequence"/>
</dbReference>
<organism evidence="2 3">
    <name type="scientific">Papiliotrema laurentii</name>
    <name type="common">Cryptococcus laurentii</name>
    <dbReference type="NCBI Taxonomy" id="5418"/>
    <lineage>
        <taxon>Eukaryota</taxon>
        <taxon>Fungi</taxon>
        <taxon>Dikarya</taxon>
        <taxon>Basidiomycota</taxon>
        <taxon>Agaricomycotina</taxon>
        <taxon>Tremellomycetes</taxon>
        <taxon>Tremellales</taxon>
        <taxon>Rhynchogastremaceae</taxon>
        <taxon>Papiliotrema</taxon>
    </lineage>
</organism>
<keyword evidence="3" id="KW-1185">Reference proteome</keyword>
<feature type="compositionally biased region" description="Acidic residues" evidence="1">
    <location>
        <begin position="52"/>
        <end position="73"/>
    </location>
</feature>
<gene>
    <name evidence="2" type="ORF">DB88DRAFT_482539</name>
</gene>
<accession>A0AAD9FUQ6</accession>
<sequence length="219" mass="24430">MDRADESYDQDLTETSFAYQGHHTNASPVAQEEDWEGYEEEYDEGETRLEGDEQEEEGEDDHVNEEDEEDYDASSDTSSVIFDPKTDPEGFARRLDELAGVLEVSEQEAQALKWGAPIKRQADGHLRWGHIPPSDFEELVDHYLSSTDWKYIPTKGLGSNIGYRADGHEPVGAWGGIPHGMHPIRVMGRESSFEQVDVDPSRDVESGGLGIDIMATPAS</sequence>
<feature type="compositionally biased region" description="Polar residues" evidence="1">
    <location>
        <begin position="13"/>
        <end position="28"/>
    </location>
</feature>
<proteinExistence type="predicted"/>
<feature type="compositionally biased region" description="Acidic residues" evidence="1">
    <location>
        <begin position="31"/>
        <end position="44"/>
    </location>
</feature>